<dbReference type="EMBL" id="QNRR01000009">
    <property type="protein sequence ID" value="RBP39692.1"/>
    <property type="molecule type" value="Genomic_DNA"/>
</dbReference>
<protein>
    <submittedName>
        <fullName evidence="2">Uncharacterized protein</fullName>
    </submittedName>
</protein>
<accession>A0A366HBE7</accession>
<evidence type="ECO:0000313" key="2">
    <source>
        <dbReference type="EMBL" id="RBP39692.1"/>
    </source>
</evidence>
<keyword evidence="1" id="KW-1133">Transmembrane helix</keyword>
<sequence length="30" mass="3171">MISSIGFTELVIIGATVLGLVLVVVVSRRK</sequence>
<keyword evidence="3" id="KW-1185">Reference proteome</keyword>
<feature type="transmembrane region" description="Helical" evidence="1">
    <location>
        <begin position="6"/>
        <end position="26"/>
    </location>
</feature>
<evidence type="ECO:0000256" key="1">
    <source>
        <dbReference type="SAM" id="Phobius"/>
    </source>
</evidence>
<dbReference type="AlphaFoldDB" id="A0A366HBE7"/>
<proteinExistence type="predicted"/>
<name>A0A366HBE7_9BACT</name>
<dbReference type="Proteomes" id="UP000253426">
    <property type="component" value="Unassembled WGS sequence"/>
</dbReference>
<organism evidence="2 3">
    <name type="scientific">Roseimicrobium gellanilyticum</name>
    <dbReference type="NCBI Taxonomy" id="748857"/>
    <lineage>
        <taxon>Bacteria</taxon>
        <taxon>Pseudomonadati</taxon>
        <taxon>Verrucomicrobiota</taxon>
        <taxon>Verrucomicrobiia</taxon>
        <taxon>Verrucomicrobiales</taxon>
        <taxon>Verrucomicrobiaceae</taxon>
        <taxon>Roseimicrobium</taxon>
    </lineage>
</organism>
<comment type="caution">
    <text evidence="2">The sequence shown here is derived from an EMBL/GenBank/DDBJ whole genome shotgun (WGS) entry which is preliminary data.</text>
</comment>
<keyword evidence="1" id="KW-0812">Transmembrane</keyword>
<evidence type="ECO:0000313" key="3">
    <source>
        <dbReference type="Proteomes" id="UP000253426"/>
    </source>
</evidence>
<reference evidence="2 3" key="1">
    <citation type="submission" date="2018-06" db="EMBL/GenBank/DDBJ databases">
        <title>Genomic Encyclopedia of Type Strains, Phase IV (KMG-IV): sequencing the most valuable type-strain genomes for metagenomic binning, comparative biology and taxonomic classification.</title>
        <authorList>
            <person name="Goeker M."/>
        </authorList>
    </citation>
    <scope>NUCLEOTIDE SEQUENCE [LARGE SCALE GENOMIC DNA]</scope>
    <source>
        <strain evidence="2 3">DSM 25532</strain>
    </source>
</reference>
<gene>
    <name evidence="2" type="ORF">DES53_109119</name>
</gene>
<keyword evidence="1" id="KW-0472">Membrane</keyword>